<dbReference type="EMBL" id="CP019454">
    <property type="protein sequence ID" value="AUW93389.1"/>
    <property type="molecule type" value="Genomic_DNA"/>
</dbReference>
<evidence type="ECO:0000256" key="2">
    <source>
        <dbReference type="ARBA" id="ARBA00024200"/>
    </source>
</evidence>
<dbReference type="PANTHER" id="PTHR33359:SF1">
    <property type="entry name" value="MOLYBDOPTERIN SYNTHASE SULFUR CARRIER SUBUNIT"/>
    <property type="match status" value="1"/>
</dbReference>
<sequence>MSIMVLFFSFAADRMNARQKLYDLDGTMTVKEFFEKFLVKPLGDPFDAWLFSVNQEWVDGDALLHDGDEVAVVPPVSGG</sequence>
<dbReference type="Pfam" id="PF02597">
    <property type="entry name" value="ThiS"/>
    <property type="match status" value="1"/>
</dbReference>
<protein>
    <recommendedName>
        <fullName evidence="3">Molybdopterin synthase sulfur carrier subunit</fullName>
    </recommendedName>
</protein>
<dbReference type="Proteomes" id="UP000325292">
    <property type="component" value="Chromosome"/>
</dbReference>
<accession>A0ABM6RQ39</accession>
<keyword evidence="5" id="KW-1185">Reference proteome</keyword>
<evidence type="ECO:0000313" key="5">
    <source>
        <dbReference type="Proteomes" id="UP000325292"/>
    </source>
</evidence>
<dbReference type="Gene3D" id="3.10.20.30">
    <property type="match status" value="1"/>
</dbReference>
<gene>
    <name evidence="4" type="ORF">BXT84_04995</name>
</gene>
<dbReference type="InterPro" id="IPR044672">
    <property type="entry name" value="MOCS2A"/>
</dbReference>
<proteinExistence type="inferred from homology"/>
<reference evidence="4 5" key="1">
    <citation type="journal article" date="2019" name="Sci. Rep.">
        <title>Sulfobacillus thermotolerans: new insights into resistance and metabolic capacities of acidophilic chemolithotrophs.</title>
        <authorList>
            <person name="Panyushkina A.E."/>
            <person name="Babenko V.V."/>
            <person name="Nikitina A.S."/>
            <person name="Selezneva O.V."/>
            <person name="Tsaplina I.A."/>
            <person name="Letarova M.A."/>
            <person name="Kostryukova E.S."/>
            <person name="Letarov A.V."/>
        </authorList>
    </citation>
    <scope>NUCLEOTIDE SEQUENCE [LARGE SCALE GENOMIC DNA]</scope>
    <source>
        <strain evidence="4 5">Kr1</strain>
    </source>
</reference>
<dbReference type="SUPFAM" id="SSF54285">
    <property type="entry name" value="MoaD/ThiS"/>
    <property type="match status" value="1"/>
</dbReference>
<organism evidence="4 5">
    <name type="scientific">Sulfobacillus thermotolerans</name>
    <dbReference type="NCBI Taxonomy" id="338644"/>
    <lineage>
        <taxon>Bacteria</taxon>
        <taxon>Bacillati</taxon>
        <taxon>Bacillota</taxon>
        <taxon>Clostridia</taxon>
        <taxon>Eubacteriales</taxon>
        <taxon>Clostridiales Family XVII. Incertae Sedis</taxon>
        <taxon>Sulfobacillus</taxon>
    </lineage>
</organism>
<evidence type="ECO:0000313" key="4">
    <source>
        <dbReference type="EMBL" id="AUW93389.1"/>
    </source>
</evidence>
<dbReference type="InterPro" id="IPR016155">
    <property type="entry name" value="Mopterin_synth/thiamin_S_b"/>
</dbReference>
<dbReference type="CDD" id="cd00754">
    <property type="entry name" value="Ubl_MoaD"/>
    <property type="match status" value="1"/>
</dbReference>
<dbReference type="InterPro" id="IPR003749">
    <property type="entry name" value="ThiS/MoaD-like"/>
</dbReference>
<evidence type="ECO:0000256" key="3">
    <source>
        <dbReference type="ARBA" id="ARBA00024247"/>
    </source>
</evidence>
<comment type="similarity">
    <text evidence="2">Belongs to the MoaD family.</text>
</comment>
<keyword evidence="1" id="KW-0547">Nucleotide-binding</keyword>
<dbReference type="PANTHER" id="PTHR33359">
    <property type="entry name" value="MOLYBDOPTERIN SYNTHASE SULFUR CARRIER SUBUNIT"/>
    <property type="match status" value="1"/>
</dbReference>
<evidence type="ECO:0000256" key="1">
    <source>
        <dbReference type="ARBA" id="ARBA00022741"/>
    </source>
</evidence>
<dbReference type="InterPro" id="IPR012675">
    <property type="entry name" value="Beta-grasp_dom_sf"/>
</dbReference>
<name>A0ABM6RQ39_9FIRM</name>